<organism evidence="5 6">
    <name type="scientific">Haloarcula terrestris</name>
    <dbReference type="NCBI Taxonomy" id="2950533"/>
    <lineage>
        <taxon>Archaea</taxon>
        <taxon>Methanobacteriati</taxon>
        <taxon>Methanobacteriota</taxon>
        <taxon>Stenosarchaea group</taxon>
        <taxon>Halobacteria</taxon>
        <taxon>Halobacteriales</taxon>
        <taxon>Haloarculaceae</taxon>
        <taxon>Haloarcula</taxon>
    </lineage>
</organism>
<evidence type="ECO:0000313" key="5">
    <source>
        <dbReference type="EMBL" id="MDS0222358.1"/>
    </source>
</evidence>
<dbReference type="EMBL" id="JAMQOM010000005">
    <property type="protein sequence ID" value="MDS0222358.1"/>
    <property type="molecule type" value="Genomic_DNA"/>
</dbReference>
<dbReference type="GO" id="GO:0055085">
    <property type="term" value="P:transmembrane transport"/>
    <property type="evidence" value="ECO:0007669"/>
    <property type="project" value="InterPro"/>
</dbReference>
<dbReference type="InterPro" id="IPR019546">
    <property type="entry name" value="TAT_signal_bac_arc"/>
</dbReference>
<feature type="compositionally biased region" description="Gly residues" evidence="4">
    <location>
        <begin position="31"/>
        <end position="52"/>
    </location>
</feature>
<feature type="region of interest" description="Disordered" evidence="4">
    <location>
        <begin position="31"/>
        <end position="55"/>
    </location>
</feature>
<dbReference type="Gene3D" id="3.40.190.170">
    <property type="entry name" value="Bacterial extracellular solute-binding protein, family 7"/>
    <property type="match status" value="1"/>
</dbReference>
<dbReference type="AlphaFoldDB" id="A0AAE4F0P6"/>
<proteinExistence type="inferred from homology"/>
<dbReference type="RefSeq" id="WP_310896975.1">
    <property type="nucleotide sequence ID" value="NZ_JAMQOM010000005.1"/>
</dbReference>
<evidence type="ECO:0000256" key="2">
    <source>
        <dbReference type="ARBA" id="ARBA00022448"/>
    </source>
</evidence>
<dbReference type="PANTHER" id="PTHR33376:SF7">
    <property type="entry name" value="C4-DICARBOXYLATE-BINDING PROTEIN DCTB"/>
    <property type="match status" value="1"/>
</dbReference>
<evidence type="ECO:0000256" key="1">
    <source>
        <dbReference type="ARBA" id="ARBA00009023"/>
    </source>
</evidence>
<evidence type="ECO:0000313" key="6">
    <source>
        <dbReference type="Proteomes" id="UP001253439"/>
    </source>
</evidence>
<dbReference type="PROSITE" id="PS51318">
    <property type="entry name" value="TAT"/>
    <property type="match status" value="1"/>
</dbReference>
<dbReference type="Proteomes" id="UP001253439">
    <property type="component" value="Unassembled WGS sequence"/>
</dbReference>
<keyword evidence="3" id="KW-0732">Signal</keyword>
<dbReference type="CDD" id="cd13603">
    <property type="entry name" value="PBP2_TRAP_Siap_TeaA_like"/>
    <property type="match status" value="1"/>
</dbReference>
<dbReference type="InterPro" id="IPR038404">
    <property type="entry name" value="TRAP_DctP_sf"/>
</dbReference>
<protein>
    <submittedName>
        <fullName evidence="5">TRAP transporter substrate-binding protein</fullName>
    </submittedName>
</protein>
<dbReference type="PANTHER" id="PTHR33376">
    <property type="match status" value="1"/>
</dbReference>
<keyword evidence="6" id="KW-1185">Reference proteome</keyword>
<comment type="caution">
    <text evidence="5">The sequence shown here is derived from an EMBL/GenBank/DDBJ whole genome shotgun (WGS) entry which is preliminary data.</text>
</comment>
<dbReference type="PROSITE" id="PS51257">
    <property type="entry name" value="PROKAR_LIPOPROTEIN"/>
    <property type="match status" value="1"/>
</dbReference>
<comment type="similarity">
    <text evidence="1">Belongs to the bacterial solute-binding protein 7 family.</text>
</comment>
<accession>A0AAE4F0P6</accession>
<name>A0AAE4F0P6_9EURY</name>
<dbReference type="NCBIfam" id="NF037995">
    <property type="entry name" value="TRAP_S1"/>
    <property type="match status" value="1"/>
</dbReference>
<dbReference type="Pfam" id="PF03480">
    <property type="entry name" value="DctP"/>
    <property type="match status" value="1"/>
</dbReference>
<dbReference type="InterPro" id="IPR006311">
    <property type="entry name" value="TAT_signal"/>
</dbReference>
<keyword evidence="2" id="KW-0813">Transport</keyword>
<dbReference type="InterPro" id="IPR018389">
    <property type="entry name" value="DctP_fam"/>
</dbReference>
<sequence length="350" mass="38260">MPQQSRRNFIEQAAVLGGAGALTSLAGCSGDGSGDGSGGNGTTGTSDGGSGGETEMLIGSVFPSGHVINEMANSWAETVAEETGDRVSITIEPAFGGESEVMEQTRIGSIDGTIIGTRWVIDYDPENFWVESPFVFENWEQQKRAFQTEYLDNGREQLREEGNQLLINQPVYRGYRHTTGNKAFETPEDIQGINLRVPDLSPWVNIWEGIGASPTTVAFDELYSALQQGVVKAQENPAETVLSASLYEVQSHYTLTRHLASTGWFTLNTDTFGGMSEDDQSVVRDTLTQSIQDLSSNIQESESQALDELESEGMTLVEPDRDAWLAAAEDPLRAQFEESWNPSLEEVRNI</sequence>
<evidence type="ECO:0000256" key="3">
    <source>
        <dbReference type="ARBA" id="ARBA00022729"/>
    </source>
</evidence>
<dbReference type="NCBIfam" id="TIGR01409">
    <property type="entry name" value="TAT_signal_seq"/>
    <property type="match status" value="1"/>
</dbReference>
<evidence type="ECO:0000256" key="4">
    <source>
        <dbReference type="SAM" id="MobiDB-lite"/>
    </source>
</evidence>
<reference evidence="5 6" key="1">
    <citation type="submission" date="2022-06" db="EMBL/GenBank/DDBJ databases">
        <title>Haloarcula sp. a new haloarchaeum isolate from saline soil.</title>
        <authorList>
            <person name="Strakova D."/>
            <person name="Galisteo C."/>
            <person name="Sanchez-Porro C."/>
            <person name="Ventosa A."/>
        </authorList>
    </citation>
    <scope>NUCLEOTIDE SEQUENCE [LARGE SCALE GENOMIC DNA]</scope>
    <source>
        <strain evidence="5 6">S1AR25-5A</strain>
    </source>
</reference>
<gene>
    <name evidence="5" type="ORF">NDI54_13500</name>
</gene>